<organism evidence="1 2">
    <name type="scientific">Listeria innocua</name>
    <dbReference type="NCBI Taxonomy" id="1642"/>
    <lineage>
        <taxon>Bacteria</taxon>
        <taxon>Bacillati</taxon>
        <taxon>Bacillota</taxon>
        <taxon>Bacilli</taxon>
        <taxon>Bacillales</taxon>
        <taxon>Listeriaceae</taxon>
        <taxon>Listeria</taxon>
    </lineage>
</organism>
<dbReference type="AlphaFoldDB" id="A0AB73H3U4"/>
<reference evidence="1 2" key="1">
    <citation type="submission" date="2020-03" db="EMBL/GenBank/DDBJ databases">
        <title>Soil Listeria distribution.</title>
        <authorList>
            <person name="Liao J."/>
            <person name="Wiedmann M."/>
        </authorList>
    </citation>
    <scope>NUCLEOTIDE SEQUENCE [LARGE SCALE GENOMIC DNA]</scope>
    <source>
        <strain evidence="1 2">FSL L7-0297</strain>
    </source>
</reference>
<gene>
    <name evidence="1" type="ORF">HCA89_00380</name>
</gene>
<name>A0AB73H3U4_LISIO</name>
<dbReference type="EMBL" id="JAARXV010000001">
    <property type="protein sequence ID" value="MBC2140748.1"/>
    <property type="molecule type" value="Genomic_DNA"/>
</dbReference>
<evidence type="ECO:0000313" key="2">
    <source>
        <dbReference type="Proteomes" id="UP000552309"/>
    </source>
</evidence>
<comment type="caution">
    <text evidence="1">The sequence shown here is derived from an EMBL/GenBank/DDBJ whole genome shotgun (WGS) entry which is preliminary data.</text>
</comment>
<dbReference type="RefSeq" id="WP_185542853.1">
    <property type="nucleotide sequence ID" value="NZ_JAARXV010000001.1"/>
</dbReference>
<dbReference type="Proteomes" id="UP000552309">
    <property type="component" value="Unassembled WGS sequence"/>
</dbReference>
<sequence length="169" mass="19726">MIKKEIEQVKFIFDTEMEDVREETSFKKKFFLFTLKTIRLYEEKTGRIFYEDYKKAFNSMTSKLSSAGIEFKEGASNENMDTAKMMDIMVEPYINNFLIDLVPCLYIEFNEAGEVVQNEMTYDNAMSSAWITKLCTVEFFMEAFQEISTDTMGGMAKKQQANLVEKLQV</sequence>
<protein>
    <submittedName>
        <fullName evidence="1">Uncharacterized protein</fullName>
    </submittedName>
</protein>
<accession>A0AB73H3U4</accession>
<evidence type="ECO:0000313" key="1">
    <source>
        <dbReference type="EMBL" id="MBC2140748.1"/>
    </source>
</evidence>
<proteinExistence type="predicted"/>